<dbReference type="OrthoDB" id="430476at2759"/>
<dbReference type="HOGENOM" id="CLU_1782068_0_0_1"/>
<feature type="region of interest" description="Disordered" evidence="1">
    <location>
        <begin position="72"/>
        <end position="96"/>
    </location>
</feature>
<feature type="region of interest" description="Disordered" evidence="1">
    <location>
        <begin position="1"/>
        <end position="20"/>
    </location>
</feature>
<accession>E9G7Q5</accession>
<evidence type="ECO:0000313" key="2">
    <source>
        <dbReference type="EMBL" id="EFX84520.1"/>
    </source>
</evidence>
<organism evidence="2 3">
    <name type="scientific">Daphnia pulex</name>
    <name type="common">Water flea</name>
    <dbReference type="NCBI Taxonomy" id="6669"/>
    <lineage>
        <taxon>Eukaryota</taxon>
        <taxon>Metazoa</taxon>
        <taxon>Ecdysozoa</taxon>
        <taxon>Arthropoda</taxon>
        <taxon>Crustacea</taxon>
        <taxon>Branchiopoda</taxon>
        <taxon>Diplostraca</taxon>
        <taxon>Cladocera</taxon>
        <taxon>Anomopoda</taxon>
        <taxon>Daphniidae</taxon>
        <taxon>Daphnia</taxon>
    </lineage>
</organism>
<reference evidence="2 3" key="1">
    <citation type="journal article" date="2011" name="Science">
        <title>The ecoresponsive genome of Daphnia pulex.</title>
        <authorList>
            <person name="Colbourne J.K."/>
            <person name="Pfrender M.E."/>
            <person name="Gilbert D."/>
            <person name="Thomas W.K."/>
            <person name="Tucker A."/>
            <person name="Oakley T.H."/>
            <person name="Tokishita S."/>
            <person name="Aerts A."/>
            <person name="Arnold G.J."/>
            <person name="Basu M.K."/>
            <person name="Bauer D.J."/>
            <person name="Caceres C.E."/>
            <person name="Carmel L."/>
            <person name="Casola C."/>
            <person name="Choi J.H."/>
            <person name="Detter J.C."/>
            <person name="Dong Q."/>
            <person name="Dusheyko S."/>
            <person name="Eads B.D."/>
            <person name="Frohlich T."/>
            <person name="Geiler-Samerotte K.A."/>
            <person name="Gerlach D."/>
            <person name="Hatcher P."/>
            <person name="Jogdeo S."/>
            <person name="Krijgsveld J."/>
            <person name="Kriventseva E.V."/>
            <person name="Kultz D."/>
            <person name="Laforsch C."/>
            <person name="Lindquist E."/>
            <person name="Lopez J."/>
            <person name="Manak J.R."/>
            <person name="Muller J."/>
            <person name="Pangilinan J."/>
            <person name="Patwardhan R.P."/>
            <person name="Pitluck S."/>
            <person name="Pritham E.J."/>
            <person name="Rechtsteiner A."/>
            <person name="Rho M."/>
            <person name="Rogozin I.B."/>
            <person name="Sakarya O."/>
            <person name="Salamov A."/>
            <person name="Schaack S."/>
            <person name="Shapiro H."/>
            <person name="Shiga Y."/>
            <person name="Skalitzky C."/>
            <person name="Smith Z."/>
            <person name="Souvorov A."/>
            <person name="Sung W."/>
            <person name="Tang Z."/>
            <person name="Tsuchiya D."/>
            <person name="Tu H."/>
            <person name="Vos H."/>
            <person name="Wang M."/>
            <person name="Wolf Y.I."/>
            <person name="Yamagata H."/>
            <person name="Yamada T."/>
            <person name="Ye Y."/>
            <person name="Shaw J.R."/>
            <person name="Andrews J."/>
            <person name="Crease T.J."/>
            <person name="Tang H."/>
            <person name="Lucas S.M."/>
            <person name="Robertson H.M."/>
            <person name="Bork P."/>
            <person name="Koonin E.V."/>
            <person name="Zdobnov E.M."/>
            <person name="Grigoriev I.V."/>
            <person name="Lynch M."/>
            <person name="Boore J.L."/>
        </authorList>
    </citation>
    <scope>NUCLEOTIDE SEQUENCE [LARGE SCALE GENOMIC DNA]</scope>
</reference>
<dbReference type="AlphaFoldDB" id="E9G7Q5"/>
<protein>
    <submittedName>
        <fullName evidence="2">Uncharacterized protein</fullName>
    </submittedName>
</protein>
<dbReference type="EMBL" id="GL732534">
    <property type="protein sequence ID" value="EFX84520.1"/>
    <property type="molecule type" value="Genomic_DNA"/>
</dbReference>
<dbReference type="Proteomes" id="UP000000305">
    <property type="component" value="Unassembled WGS sequence"/>
</dbReference>
<sequence>MVYNDMKKQSKEPQTDEPVFQELDLNEASTDINIPQEISRPLDDGMQNGAIINNGAIDEEIVHDTSPNAINASSRVEIDRQVNNERTRQSARRQKFSDRYLQYRQSIAKQAIIFGVPSTTSNSSTKISSLRHEN</sequence>
<evidence type="ECO:0000256" key="1">
    <source>
        <dbReference type="SAM" id="MobiDB-lite"/>
    </source>
</evidence>
<dbReference type="KEGG" id="dpx:DAPPUDRAFT_99686"/>
<name>E9G7Q5_DAPPU</name>
<gene>
    <name evidence="2" type="ORF">DAPPUDRAFT_99686</name>
</gene>
<feature type="compositionally biased region" description="Basic and acidic residues" evidence="1">
    <location>
        <begin position="1"/>
        <end position="14"/>
    </location>
</feature>
<proteinExistence type="predicted"/>
<dbReference type="InParanoid" id="E9G7Q5"/>
<feature type="compositionally biased region" description="Basic and acidic residues" evidence="1">
    <location>
        <begin position="76"/>
        <end position="88"/>
    </location>
</feature>
<keyword evidence="3" id="KW-1185">Reference proteome</keyword>
<dbReference type="PhylomeDB" id="E9G7Q5"/>
<evidence type="ECO:0000313" key="3">
    <source>
        <dbReference type="Proteomes" id="UP000000305"/>
    </source>
</evidence>